<dbReference type="Pfam" id="PF00400">
    <property type="entry name" value="WD40"/>
    <property type="match status" value="1"/>
</dbReference>
<evidence type="ECO:0000313" key="5">
    <source>
        <dbReference type="Proteomes" id="UP000886523"/>
    </source>
</evidence>
<keyword evidence="5" id="KW-1185">Reference proteome</keyword>
<dbReference type="InterPro" id="IPR019775">
    <property type="entry name" value="WD40_repeat_CS"/>
</dbReference>
<proteinExistence type="predicted"/>
<dbReference type="GO" id="GO:0005634">
    <property type="term" value="C:nucleus"/>
    <property type="evidence" value="ECO:0007669"/>
    <property type="project" value="TreeGrafter"/>
</dbReference>
<name>A0A9P6DVW4_9AGAM</name>
<dbReference type="InterPro" id="IPR001680">
    <property type="entry name" value="WD40_rpt"/>
</dbReference>
<evidence type="ECO:0000256" key="2">
    <source>
        <dbReference type="ARBA" id="ARBA00022737"/>
    </source>
</evidence>
<sequence length="174" mass="18931">MFLMLRKNRHPFVLFPRNQCALTCVVGRLSILYDTRTASASSANSSTGVVASLTGHSSWVLSADISPDGRLAASGSSDQTVKIWDIAARQCVSTLTDQSGDVWGVSWRPTPVLAPVLWFHQVMMVVCDGGDRLGQAPRQLPNKITDACSSTDICRNLGMQLIMISCKAIQWDMS</sequence>
<organism evidence="4 5">
    <name type="scientific">Hydnum rufescens UP504</name>
    <dbReference type="NCBI Taxonomy" id="1448309"/>
    <lineage>
        <taxon>Eukaryota</taxon>
        <taxon>Fungi</taxon>
        <taxon>Dikarya</taxon>
        <taxon>Basidiomycota</taxon>
        <taxon>Agaricomycotina</taxon>
        <taxon>Agaricomycetes</taxon>
        <taxon>Cantharellales</taxon>
        <taxon>Hydnaceae</taxon>
        <taxon>Hydnum</taxon>
    </lineage>
</organism>
<dbReference type="PROSITE" id="PS00678">
    <property type="entry name" value="WD_REPEATS_1"/>
    <property type="match status" value="1"/>
</dbReference>
<gene>
    <name evidence="4" type="ORF">BS47DRAFT_608820</name>
</gene>
<keyword evidence="1 3" id="KW-0853">WD repeat</keyword>
<reference evidence="4" key="1">
    <citation type="journal article" date="2020" name="Nat. Commun.">
        <title>Large-scale genome sequencing of mycorrhizal fungi provides insights into the early evolution of symbiotic traits.</title>
        <authorList>
            <person name="Miyauchi S."/>
            <person name="Kiss E."/>
            <person name="Kuo A."/>
            <person name="Drula E."/>
            <person name="Kohler A."/>
            <person name="Sanchez-Garcia M."/>
            <person name="Morin E."/>
            <person name="Andreopoulos B."/>
            <person name="Barry K.W."/>
            <person name="Bonito G."/>
            <person name="Buee M."/>
            <person name="Carver A."/>
            <person name="Chen C."/>
            <person name="Cichocki N."/>
            <person name="Clum A."/>
            <person name="Culley D."/>
            <person name="Crous P.W."/>
            <person name="Fauchery L."/>
            <person name="Girlanda M."/>
            <person name="Hayes R.D."/>
            <person name="Keri Z."/>
            <person name="LaButti K."/>
            <person name="Lipzen A."/>
            <person name="Lombard V."/>
            <person name="Magnuson J."/>
            <person name="Maillard F."/>
            <person name="Murat C."/>
            <person name="Nolan M."/>
            <person name="Ohm R.A."/>
            <person name="Pangilinan J."/>
            <person name="Pereira M.F."/>
            <person name="Perotto S."/>
            <person name="Peter M."/>
            <person name="Pfister S."/>
            <person name="Riley R."/>
            <person name="Sitrit Y."/>
            <person name="Stielow J.B."/>
            <person name="Szollosi G."/>
            <person name="Zifcakova L."/>
            <person name="Stursova M."/>
            <person name="Spatafora J.W."/>
            <person name="Tedersoo L."/>
            <person name="Vaario L.M."/>
            <person name="Yamada A."/>
            <person name="Yan M."/>
            <person name="Wang P."/>
            <person name="Xu J."/>
            <person name="Bruns T."/>
            <person name="Baldrian P."/>
            <person name="Vilgalys R."/>
            <person name="Dunand C."/>
            <person name="Henrissat B."/>
            <person name="Grigoriev I.V."/>
            <person name="Hibbett D."/>
            <person name="Nagy L.G."/>
            <person name="Martin F.M."/>
        </authorList>
    </citation>
    <scope>NUCLEOTIDE SEQUENCE</scope>
    <source>
        <strain evidence="4">UP504</strain>
    </source>
</reference>
<protein>
    <submittedName>
        <fullName evidence="4">Uncharacterized protein</fullName>
    </submittedName>
</protein>
<dbReference type="SUPFAM" id="SSF50978">
    <property type="entry name" value="WD40 repeat-like"/>
    <property type="match status" value="1"/>
</dbReference>
<accession>A0A9P6DVW4</accession>
<dbReference type="InterPro" id="IPR015943">
    <property type="entry name" value="WD40/YVTN_repeat-like_dom_sf"/>
</dbReference>
<dbReference type="InterPro" id="IPR051510">
    <property type="entry name" value="SKI8"/>
</dbReference>
<dbReference type="InterPro" id="IPR036322">
    <property type="entry name" value="WD40_repeat_dom_sf"/>
</dbReference>
<dbReference type="AlphaFoldDB" id="A0A9P6DVW4"/>
<evidence type="ECO:0000256" key="3">
    <source>
        <dbReference type="PROSITE-ProRule" id="PRU00221"/>
    </source>
</evidence>
<evidence type="ECO:0000313" key="4">
    <source>
        <dbReference type="EMBL" id="KAF9516846.1"/>
    </source>
</evidence>
<dbReference type="PANTHER" id="PTHR44090:SF1">
    <property type="entry name" value="SUPERKILLER COMPLEX PROTEIN 8"/>
    <property type="match status" value="1"/>
</dbReference>
<dbReference type="PROSITE" id="PS50294">
    <property type="entry name" value="WD_REPEATS_REGION"/>
    <property type="match status" value="1"/>
</dbReference>
<comment type="caution">
    <text evidence="4">The sequence shown here is derived from an EMBL/GenBank/DDBJ whole genome shotgun (WGS) entry which is preliminary data.</text>
</comment>
<dbReference type="OrthoDB" id="538223at2759"/>
<dbReference type="GO" id="GO:0032991">
    <property type="term" value="C:protein-containing complex"/>
    <property type="evidence" value="ECO:0007669"/>
    <property type="project" value="UniProtKB-ARBA"/>
</dbReference>
<dbReference type="PROSITE" id="PS50082">
    <property type="entry name" value="WD_REPEATS_2"/>
    <property type="match status" value="1"/>
</dbReference>
<keyword evidence="2" id="KW-0677">Repeat</keyword>
<evidence type="ECO:0000256" key="1">
    <source>
        <dbReference type="ARBA" id="ARBA00022574"/>
    </source>
</evidence>
<dbReference type="SMART" id="SM00320">
    <property type="entry name" value="WD40"/>
    <property type="match status" value="1"/>
</dbReference>
<dbReference type="PANTHER" id="PTHR44090">
    <property type="entry name" value="WD REPEAT-CONTAINING PROTEIN 61"/>
    <property type="match status" value="1"/>
</dbReference>
<dbReference type="Gene3D" id="2.130.10.10">
    <property type="entry name" value="YVTN repeat-like/Quinoprotein amine dehydrogenase"/>
    <property type="match status" value="1"/>
</dbReference>
<dbReference type="EMBL" id="MU128936">
    <property type="protein sequence ID" value="KAF9516846.1"/>
    <property type="molecule type" value="Genomic_DNA"/>
</dbReference>
<dbReference type="Proteomes" id="UP000886523">
    <property type="component" value="Unassembled WGS sequence"/>
</dbReference>
<feature type="repeat" description="WD" evidence="3">
    <location>
        <begin position="53"/>
        <end position="94"/>
    </location>
</feature>